<evidence type="ECO:0000313" key="24">
    <source>
        <dbReference type="Proteomes" id="UP000645828"/>
    </source>
</evidence>
<dbReference type="EC" id="1.8.4.12" evidence="6"/>
<dbReference type="SUPFAM" id="SSF51316">
    <property type="entry name" value="Mss4-like"/>
    <property type="match status" value="1"/>
</dbReference>
<evidence type="ECO:0000256" key="12">
    <source>
        <dbReference type="ARBA" id="ARBA00022933"/>
    </source>
</evidence>
<evidence type="ECO:0000256" key="6">
    <source>
        <dbReference type="ARBA" id="ARBA00012499"/>
    </source>
</evidence>
<evidence type="ECO:0000256" key="20">
    <source>
        <dbReference type="ARBA" id="ARBA00049261"/>
    </source>
</evidence>
<feature type="region of interest" description="Disordered" evidence="21">
    <location>
        <begin position="172"/>
        <end position="193"/>
    </location>
</feature>
<keyword evidence="7" id="KW-0963">Cytoplasm</keyword>
<keyword evidence="13" id="KW-0560">Oxidoreductase</keyword>
<evidence type="ECO:0000256" key="7">
    <source>
        <dbReference type="ARBA" id="ARBA00022490"/>
    </source>
</evidence>
<dbReference type="GO" id="GO:0005856">
    <property type="term" value="C:cytoskeleton"/>
    <property type="evidence" value="ECO:0007669"/>
    <property type="project" value="UniProtKB-SubCell"/>
</dbReference>
<keyword evidence="11" id="KW-0391">Immunity</keyword>
<dbReference type="Pfam" id="PF01641">
    <property type="entry name" value="SelR"/>
    <property type="match status" value="1"/>
</dbReference>
<evidence type="ECO:0000256" key="14">
    <source>
        <dbReference type="ARBA" id="ARBA00023212"/>
    </source>
</evidence>
<evidence type="ECO:0000256" key="16">
    <source>
        <dbReference type="ARBA" id="ARBA00040935"/>
    </source>
</evidence>
<dbReference type="PROSITE" id="PS51790">
    <property type="entry name" value="MSRB"/>
    <property type="match status" value="1"/>
</dbReference>
<keyword evidence="10" id="KW-0862">Zinc</keyword>
<reference evidence="23" key="1">
    <citation type="submission" date="2020-12" db="EMBL/GenBank/DDBJ databases">
        <authorList>
            <consortium name="Molecular Ecology Group"/>
        </authorList>
    </citation>
    <scope>NUCLEOTIDE SEQUENCE</scope>
    <source>
        <strain evidence="23">TBG_1078</strain>
    </source>
</reference>
<dbReference type="GO" id="GO:0046872">
    <property type="term" value="F:metal ion binding"/>
    <property type="evidence" value="ECO:0007669"/>
    <property type="project" value="UniProtKB-KW"/>
</dbReference>
<comment type="catalytic activity">
    <reaction evidence="20">
        <text>[thioredoxin]-disulfide + L-methionine + H2O = L-methionine (R)-S-oxide + [thioredoxin]-dithiol</text>
        <dbReference type="Rhea" id="RHEA:21260"/>
        <dbReference type="Rhea" id="RHEA-COMP:10698"/>
        <dbReference type="Rhea" id="RHEA-COMP:10700"/>
        <dbReference type="ChEBI" id="CHEBI:15377"/>
        <dbReference type="ChEBI" id="CHEBI:29950"/>
        <dbReference type="ChEBI" id="CHEBI:50058"/>
        <dbReference type="ChEBI" id="CHEBI:57844"/>
        <dbReference type="ChEBI" id="CHEBI:58773"/>
        <dbReference type="EC" id="1.8.4.14"/>
    </reaction>
</comment>
<sequence length="221" mass="23879">MSFCSFFGGEVFQNHFEPGVYVCAKCGHELFSSRSKYAHSSPWPAFTETIHADSVAKRPERNSPEALKAKELLALRRRRWTAHTHSSWHCPPTLRQGRGLLKHREILALCRFSWGKALLAQDGPAGPSCGLTLASCSHGRLKEVGSQPSSPLNDGTPHLFFSTAHCPVWTHPVGPDSEMGSGPHPSSCSPPTAPGYPGSQNAKGAAVFGCCSCSHYMIHSG</sequence>
<dbReference type="AlphaFoldDB" id="A0A811Z3U5"/>
<comment type="function">
    <text evidence="18">Methionine-sulfoxide reductase that specifically reduces methionine (R)-sulfoxide back to methionine. While in many cases, methionine oxidation is the result of random oxidation following oxidative stress, methionine oxidation is also a post-translational modification that takes place on specific residue. Acts as a regulator of actin assembly by reducing methionine (R)-sulfoxide mediated by MICALs (MICAL1, MICAL2 or MICAL3) on actin, thereby promoting filament repolymerization. Plays a role in innate immunity by reducing oxidized actin, leading to actin repolymerization in macrophages.</text>
</comment>
<comment type="catalytic activity">
    <reaction evidence="19">
        <text>L-methionyl-[protein] + [thioredoxin]-disulfide + H2O = L-methionyl-(R)-S-oxide-[protein] + [thioredoxin]-dithiol</text>
        <dbReference type="Rhea" id="RHEA:24164"/>
        <dbReference type="Rhea" id="RHEA-COMP:10698"/>
        <dbReference type="Rhea" id="RHEA-COMP:10700"/>
        <dbReference type="Rhea" id="RHEA-COMP:12313"/>
        <dbReference type="Rhea" id="RHEA-COMP:12314"/>
        <dbReference type="ChEBI" id="CHEBI:15377"/>
        <dbReference type="ChEBI" id="CHEBI:16044"/>
        <dbReference type="ChEBI" id="CHEBI:29950"/>
        <dbReference type="ChEBI" id="CHEBI:45764"/>
        <dbReference type="ChEBI" id="CHEBI:50058"/>
        <dbReference type="EC" id="1.8.4.12"/>
    </reaction>
</comment>
<evidence type="ECO:0000256" key="17">
    <source>
        <dbReference type="ARBA" id="ARBA00042752"/>
    </source>
</evidence>
<comment type="similarity">
    <text evidence="4">Belongs to the MsrB Met sulfoxide reductase family.</text>
</comment>
<keyword evidence="14" id="KW-0206">Cytoskeleton</keyword>
<organism evidence="23 24">
    <name type="scientific">Nyctereutes procyonoides</name>
    <name type="common">Raccoon dog</name>
    <name type="synonym">Canis procyonoides</name>
    <dbReference type="NCBI Taxonomy" id="34880"/>
    <lineage>
        <taxon>Eukaryota</taxon>
        <taxon>Metazoa</taxon>
        <taxon>Chordata</taxon>
        <taxon>Craniata</taxon>
        <taxon>Vertebrata</taxon>
        <taxon>Euteleostomi</taxon>
        <taxon>Mammalia</taxon>
        <taxon>Eutheria</taxon>
        <taxon>Laurasiatheria</taxon>
        <taxon>Carnivora</taxon>
        <taxon>Caniformia</taxon>
        <taxon>Canidae</taxon>
        <taxon>Nyctereutes</taxon>
    </lineage>
</organism>
<dbReference type="PANTHER" id="PTHR46755:SF5">
    <property type="entry name" value="METHIONINE-R-SULFOXIDE REDUCTASE B1"/>
    <property type="match status" value="1"/>
</dbReference>
<gene>
    <name evidence="23" type="ORF">NYPRO_LOCUS16183</name>
</gene>
<evidence type="ECO:0000256" key="15">
    <source>
        <dbReference type="ARBA" id="ARBA00023242"/>
    </source>
</evidence>
<keyword evidence="15" id="KW-0539">Nucleus</keyword>
<protein>
    <recommendedName>
        <fullName evidence="16">Methionine-R-sulfoxide reductase B1</fullName>
        <ecNumber evidence="6">1.8.4.12</ecNumber>
        <ecNumber evidence="5">1.8.4.14</ecNumber>
    </recommendedName>
    <alternativeName>
        <fullName evidence="17">Selenoprotein X</fullName>
    </alternativeName>
</protein>
<dbReference type="GO" id="GO:0033745">
    <property type="term" value="F:L-methionine-(R)-S-oxide reductase activity"/>
    <property type="evidence" value="ECO:0007669"/>
    <property type="project" value="UniProtKB-EC"/>
</dbReference>
<evidence type="ECO:0000256" key="8">
    <source>
        <dbReference type="ARBA" id="ARBA00022588"/>
    </source>
</evidence>
<evidence type="ECO:0000256" key="18">
    <source>
        <dbReference type="ARBA" id="ARBA00046083"/>
    </source>
</evidence>
<dbReference type="EMBL" id="CAJHUB010000755">
    <property type="protein sequence ID" value="CAD7683391.1"/>
    <property type="molecule type" value="Genomic_DNA"/>
</dbReference>
<proteinExistence type="inferred from homology"/>
<dbReference type="GO" id="GO:0045087">
    <property type="term" value="P:innate immune response"/>
    <property type="evidence" value="ECO:0007669"/>
    <property type="project" value="UniProtKB-KW"/>
</dbReference>
<evidence type="ECO:0000256" key="4">
    <source>
        <dbReference type="ARBA" id="ARBA00007174"/>
    </source>
</evidence>
<comment type="caution">
    <text evidence="23">The sequence shown here is derived from an EMBL/GenBank/DDBJ whole genome shotgun (WGS) entry which is preliminary data.</text>
</comment>
<evidence type="ECO:0000313" key="23">
    <source>
        <dbReference type="EMBL" id="CAD7683391.1"/>
    </source>
</evidence>
<accession>A0A811Z3U5</accession>
<feature type="compositionally biased region" description="Low complexity" evidence="21">
    <location>
        <begin position="180"/>
        <end position="190"/>
    </location>
</feature>
<dbReference type="InterPro" id="IPR052150">
    <property type="entry name" value="MsrB_Met_sulfoxide_reductase"/>
</dbReference>
<evidence type="ECO:0000256" key="13">
    <source>
        <dbReference type="ARBA" id="ARBA00023002"/>
    </source>
</evidence>
<evidence type="ECO:0000256" key="5">
    <source>
        <dbReference type="ARBA" id="ARBA00012498"/>
    </source>
</evidence>
<feature type="domain" description="MsrB" evidence="22">
    <location>
        <begin position="1"/>
        <end position="62"/>
    </location>
</feature>
<evidence type="ECO:0000256" key="19">
    <source>
        <dbReference type="ARBA" id="ARBA00048488"/>
    </source>
</evidence>
<evidence type="ECO:0000256" key="9">
    <source>
        <dbReference type="ARBA" id="ARBA00022723"/>
    </source>
</evidence>
<keyword evidence="12" id="KW-0712">Selenocysteine</keyword>
<name>A0A811Z3U5_NYCPR</name>
<evidence type="ECO:0000256" key="11">
    <source>
        <dbReference type="ARBA" id="ARBA00022859"/>
    </source>
</evidence>
<evidence type="ECO:0000256" key="1">
    <source>
        <dbReference type="ARBA" id="ARBA00001947"/>
    </source>
</evidence>
<comment type="cofactor">
    <cofactor evidence="1">
        <name>Zn(2+)</name>
        <dbReference type="ChEBI" id="CHEBI:29105"/>
    </cofactor>
</comment>
<dbReference type="InterPro" id="IPR002579">
    <property type="entry name" value="Met_Sox_Rdtase_MsrB_dom"/>
</dbReference>
<keyword evidence="24" id="KW-1185">Reference proteome</keyword>
<keyword evidence="9" id="KW-0479">Metal-binding</keyword>
<dbReference type="GO" id="GO:0033743">
    <property type="term" value="F:peptide-methionine (R)-S-oxide reductase activity"/>
    <property type="evidence" value="ECO:0007669"/>
    <property type="project" value="UniProtKB-EC"/>
</dbReference>
<dbReference type="Gene3D" id="2.170.150.20">
    <property type="entry name" value="Peptide methionine sulfoxide reductase"/>
    <property type="match status" value="1"/>
</dbReference>
<evidence type="ECO:0000259" key="22">
    <source>
        <dbReference type="PROSITE" id="PS51790"/>
    </source>
</evidence>
<evidence type="ECO:0000256" key="3">
    <source>
        <dbReference type="ARBA" id="ARBA00004245"/>
    </source>
</evidence>
<evidence type="ECO:0000256" key="21">
    <source>
        <dbReference type="SAM" id="MobiDB-lite"/>
    </source>
</evidence>
<dbReference type="EC" id="1.8.4.14" evidence="5"/>
<dbReference type="GO" id="GO:0030091">
    <property type="term" value="P:protein repair"/>
    <property type="evidence" value="ECO:0007669"/>
    <property type="project" value="TreeGrafter"/>
</dbReference>
<evidence type="ECO:0000256" key="10">
    <source>
        <dbReference type="ARBA" id="ARBA00022833"/>
    </source>
</evidence>
<keyword evidence="8" id="KW-0399">Innate immunity</keyword>
<dbReference type="InterPro" id="IPR011057">
    <property type="entry name" value="Mss4-like_sf"/>
</dbReference>
<dbReference type="PANTHER" id="PTHR46755">
    <property type="entry name" value="METHIONINE-R-SULFOXIDE REDUCTASE B1"/>
    <property type="match status" value="1"/>
</dbReference>
<comment type="subcellular location">
    <subcellularLocation>
        <location evidence="3">Cytoplasm</location>
        <location evidence="3">Cytoskeleton</location>
    </subcellularLocation>
    <subcellularLocation>
        <location evidence="2">Nucleus</location>
    </subcellularLocation>
</comment>
<evidence type="ECO:0000256" key="2">
    <source>
        <dbReference type="ARBA" id="ARBA00004123"/>
    </source>
</evidence>
<dbReference type="GO" id="GO:0005634">
    <property type="term" value="C:nucleus"/>
    <property type="evidence" value="ECO:0007669"/>
    <property type="project" value="UniProtKB-SubCell"/>
</dbReference>
<dbReference type="Proteomes" id="UP000645828">
    <property type="component" value="Unassembled WGS sequence"/>
</dbReference>